<reference evidence="2 6" key="1">
    <citation type="journal article" date="2017" name="Nature">
        <title>The sunflower genome provides insights into oil metabolism, flowering and Asterid evolution.</title>
        <authorList>
            <person name="Badouin H."/>
            <person name="Gouzy J."/>
            <person name="Grassa C.J."/>
            <person name="Murat F."/>
            <person name="Staton S.E."/>
            <person name="Cottret L."/>
            <person name="Lelandais-Briere C."/>
            <person name="Owens G.L."/>
            <person name="Carrere S."/>
            <person name="Mayjonade B."/>
            <person name="Legrand L."/>
            <person name="Gill N."/>
            <person name="Kane N.C."/>
            <person name="Bowers J.E."/>
            <person name="Hubner S."/>
            <person name="Bellec A."/>
            <person name="Berard A."/>
            <person name="Berges H."/>
            <person name="Blanchet N."/>
            <person name="Boniface M.C."/>
            <person name="Brunel D."/>
            <person name="Catrice O."/>
            <person name="Chaidir N."/>
            <person name="Claudel C."/>
            <person name="Donnadieu C."/>
            <person name="Faraut T."/>
            <person name="Fievet G."/>
            <person name="Helmstetter N."/>
            <person name="King M."/>
            <person name="Knapp S.J."/>
            <person name="Lai Z."/>
            <person name="Le Paslier M.C."/>
            <person name="Lippi Y."/>
            <person name="Lorenzon L."/>
            <person name="Mandel J.R."/>
            <person name="Marage G."/>
            <person name="Marchand G."/>
            <person name="Marquand E."/>
            <person name="Bret-Mestries E."/>
            <person name="Morien E."/>
            <person name="Nambeesan S."/>
            <person name="Nguyen T."/>
            <person name="Pegot-Espagnet P."/>
            <person name="Pouilly N."/>
            <person name="Raftis F."/>
            <person name="Sallet E."/>
            <person name="Schiex T."/>
            <person name="Thomas J."/>
            <person name="Vandecasteele C."/>
            <person name="Vares D."/>
            <person name="Vear F."/>
            <person name="Vautrin S."/>
            <person name="Crespi M."/>
            <person name="Mangin B."/>
            <person name="Burke J.M."/>
            <person name="Salse J."/>
            <person name="Munos S."/>
            <person name="Vincourt P."/>
            <person name="Rieseberg L.H."/>
            <person name="Langlade N.B."/>
        </authorList>
    </citation>
    <scope>NUCLEOTIDE SEQUENCE [LARGE SCALE GENOMIC DNA]</scope>
    <source>
        <strain evidence="6">cv. SF193</strain>
        <tissue evidence="2">Leaves</tissue>
    </source>
</reference>
<evidence type="ECO:0000313" key="6">
    <source>
        <dbReference type="Proteomes" id="UP000215914"/>
    </source>
</evidence>
<dbReference type="AlphaFoldDB" id="A0A251TKN6"/>
<dbReference type="InterPro" id="IPR000719">
    <property type="entry name" value="Prot_kinase_dom"/>
</dbReference>
<dbReference type="EMBL" id="MNCJ02000325">
    <property type="protein sequence ID" value="KAF5786429.1"/>
    <property type="molecule type" value="Genomic_DNA"/>
</dbReference>
<dbReference type="EMBL" id="CM007899">
    <property type="protein sequence ID" value="OTG11473.1"/>
    <property type="molecule type" value="Genomic_DNA"/>
</dbReference>
<dbReference type="InterPro" id="IPR001245">
    <property type="entry name" value="Ser-Thr/Tyr_kinase_cat_dom"/>
</dbReference>
<dbReference type="OMA" id="NCSIRYW"/>
<dbReference type="GO" id="GO:0004714">
    <property type="term" value="F:transmembrane receptor protein tyrosine kinase activity"/>
    <property type="evidence" value="ECO:0007669"/>
    <property type="project" value="InterPro"/>
</dbReference>
<dbReference type="GO" id="GO:0004672">
    <property type="term" value="F:protein kinase activity"/>
    <property type="evidence" value="ECO:0000318"/>
    <property type="project" value="GO_Central"/>
</dbReference>
<keyword evidence="5" id="KW-0675">Receptor</keyword>
<dbReference type="InterPro" id="IPR045272">
    <property type="entry name" value="ANXUR1/2-like"/>
</dbReference>
<dbReference type="Proteomes" id="UP000215914">
    <property type="component" value="Chromosome 10"/>
</dbReference>
<keyword evidence="2" id="KW-0808">Transferase</keyword>
<dbReference type="GO" id="GO:0005886">
    <property type="term" value="C:plasma membrane"/>
    <property type="evidence" value="ECO:0000318"/>
    <property type="project" value="GO_Central"/>
</dbReference>
<dbReference type="EMBL" id="CM007899">
    <property type="protein sequence ID" value="OTG11474.1"/>
    <property type="molecule type" value="Genomic_DNA"/>
</dbReference>
<evidence type="ECO:0000259" key="1">
    <source>
        <dbReference type="PROSITE" id="PS50011"/>
    </source>
</evidence>
<gene>
    <name evidence="4" type="ORF">HannXRQ_Chr10g0299101</name>
    <name evidence="5" type="ORF">HannXRQ_Chr10g0299111</name>
    <name evidence="2" type="ORF">HanXRQr2_Chr10g0440821</name>
    <name evidence="3" type="ORF">HanXRQr2_Chr10g0440841</name>
</gene>
<evidence type="ECO:0000313" key="3">
    <source>
        <dbReference type="EMBL" id="KAF5786429.1"/>
    </source>
</evidence>
<sequence>MTTTISKFAHLQIPLKDVVLATDNFHHDNIIGRGGFGPIYKGLLLHSGNLIKIVALRLDRKHGQGDVEFWNEISMLSDLKHTNLVSTIGFCDEKGENIIITTYAAKGSLKEHLNNPNLTWIRLKICVSVARALSYLHYDERRGYRVIHLNINNSTILLD</sequence>
<keyword evidence="5" id="KW-0418">Kinase</keyword>
<dbReference type="OrthoDB" id="4062651at2759"/>
<accession>A0A251TKN6</accession>
<proteinExistence type="predicted"/>
<dbReference type="Gramene" id="mRNA:HanXRQr2_Chr10g0440841">
    <property type="protein sequence ID" value="CDS:HanXRQr2_Chr10g0440841.1"/>
    <property type="gene ID" value="HanXRQr2_Chr10g0440841"/>
</dbReference>
<evidence type="ECO:0000313" key="4">
    <source>
        <dbReference type="EMBL" id="OTG11473.1"/>
    </source>
</evidence>
<dbReference type="SUPFAM" id="SSF56112">
    <property type="entry name" value="Protein kinase-like (PK-like)"/>
    <property type="match status" value="1"/>
</dbReference>
<feature type="domain" description="Protein kinase" evidence="1">
    <location>
        <begin position="25"/>
        <end position="159"/>
    </location>
</feature>
<protein>
    <submittedName>
        <fullName evidence="5">Putative concanavalin A-like lectin/glucanase domain, Tyrosine-protein kinase, non-receptor Jak/Tyk2</fullName>
    </submittedName>
    <submittedName>
        <fullName evidence="4">Putative tyrosine-protein kinase, non-receptor SYK/ZAP-70</fullName>
    </submittedName>
</protein>
<name>A0A251TKN6_HELAN</name>
<organism evidence="5 6">
    <name type="scientific">Helianthus annuus</name>
    <name type="common">Common sunflower</name>
    <dbReference type="NCBI Taxonomy" id="4232"/>
    <lineage>
        <taxon>Eukaryota</taxon>
        <taxon>Viridiplantae</taxon>
        <taxon>Streptophyta</taxon>
        <taxon>Embryophyta</taxon>
        <taxon>Tracheophyta</taxon>
        <taxon>Spermatophyta</taxon>
        <taxon>Magnoliopsida</taxon>
        <taxon>eudicotyledons</taxon>
        <taxon>Gunneridae</taxon>
        <taxon>Pentapetalae</taxon>
        <taxon>asterids</taxon>
        <taxon>campanulids</taxon>
        <taxon>Asterales</taxon>
        <taxon>Asteraceae</taxon>
        <taxon>Asteroideae</taxon>
        <taxon>Heliantheae alliance</taxon>
        <taxon>Heliantheae</taxon>
        <taxon>Helianthus</taxon>
    </lineage>
</organism>
<evidence type="ECO:0000313" key="5">
    <source>
        <dbReference type="EMBL" id="OTG11474.1"/>
    </source>
</evidence>
<dbReference type="PANTHER" id="PTHR27003">
    <property type="entry name" value="OS07G0166700 PROTEIN"/>
    <property type="match status" value="1"/>
</dbReference>
<keyword evidence="5" id="KW-0430">Lectin</keyword>
<dbReference type="PROSITE" id="PS50011">
    <property type="entry name" value="PROTEIN_KINASE_DOM"/>
    <property type="match status" value="1"/>
</dbReference>
<reference evidence="2" key="3">
    <citation type="submission" date="2020-06" db="EMBL/GenBank/DDBJ databases">
        <title>Helianthus annuus Genome sequencing and assembly Release 2.</title>
        <authorList>
            <person name="Gouzy J."/>
            <person name="Langlade N."/>
            <person name="Munos S."/>
        </authorList>
    </citation>
    <scope>NUCLEOTIDE SEQUENCE</scope>
    <source>
        <tissue evidence="2">Leaves</tissue>
    </source>
</reference>
<reference evidence="5" key="2">
    <citation type="submission" date="2017-02" db="EMBL/GenBank/DDBJ databases">
        <title>Sunflower complete genome.</title>
        <authorList>
            <person name="Langlade N."/>
            <person name="Munos S."/>
        </authorList>
    </citation>
    <scope>NUCLEOTIDE SEQUENCE [LARGE SCALE GENOMIC DNA]</scope>
    <source>
        <tissue evidence="5">Leaves</tissue>
    </source>
</reference>
<dbReference type="GO" id="GO:0005524">
    <property type="term" value="F:ATP binding"/>
    <property type="evidence" value="ECO:0007669"/>
    <property type="project" value="InterPro"/>
</dbReference>
<dbReference type="Pfam" id="PF07714">
    <property type="entry name" value="PK_Tyr_Ser-Thr"/>
    <property type="match status" value="1"/>
</dbReference>
<dbReference type="PANTHER" id="PTHR27003:SF383">
    <property type="entry name" value="TYROSINE-PROTEIN KINASE, NON-RECEPTOR JAK_TYK2-RELATED"/>
    <property type="match status" value="1"/>
</dbReference>
<dbReference type="EMBL" id="MNCJ02000325">
    <property type="protein sequence ID" value="KAF5786427.1"/>
    <property type="molecule type" value="Genomic_DNA"/>
</dbReference>
<dbReference type="InterPro" id="IPR011009">
    <property type="entry name" value="Kinase-like_dom_sf"/>
</dbReference>
<dbReference type="Gramene" id="mRNA:HanXRQr2_Chr10g0440821">
    <property type="protein sequence ID" value="CDS:HanXRQr2_Chr10g0440821.1"/>
    <property type="gene ID" value="HanXRQr2_Chr10g0440821"/>
</dbReference>
<keyword evidence="6" id="KW-1185">Reference proteome</keyword>
<dbReference type="Gene3D" id="3.30.200.20">
    <property type="entry name" value="Phosphorylase Kinase, domain 1"/>
    <property type="match status" value="1"/>
</dbReference>
<dbReference type="Gene3D" id="1.10.510.10">
    <property type="entry name" value="Transferase(Phosphotransferase) domain 1"/>
    <property type="match status" value="1"/>
</dbReference>
<dbReference type="GO" id="GO:0030246">
    <property type="term" value="F:carbohydrate binding"/>
    <property type="evidence" value="ECO:0007669"/>
    <property type="project" value="UniProtKB-KW"/>
</dbReference>
<evidence type="ECO:0000313" key="2">
    <source>
        <dbReference type="EMBL" id="KAF5786427.1"/>
    </source>
</evidence>